<dbReference type="EMBL" id="CP036269">
    <property type="protein sequence ID" value="QDT43476.1"/>
    <property type="molecule type" value="Genomic_DNA"/>
</dbReference>
<evidence type="ECO:0000313" key="11">
    <source>
        <dbReference type="Proteomes" id="UP000317171"/>
    </source>
</evidence>
<dbReference type="OrthoDB" id="9782004at2"/>
<feature type="transmembrane region" description="Helical" evidence="8">
    <location>
        <begin position="110"/>
        <end position="129"/>
    </location>
</feature>
<keyword evidence="4" id="KW-0997">Cell inner membrane</keyword>
<evidence type="ECO:0000256" key="7">
    <source>
        <dbReference type="ARBA" id="ARBA00023136"/>
    </source>
</evidence>
<comment type="subcellular location">
    <subcellularLocation>
        <location evidence="1">Cell inner membrane</location>
        <topology evidence="1">Multi-pass membrane protein</topology>
    </subcellularLocation>
</comment>
<keyword evidence="2" id="KW-0813">Transport</keyword>
<evidence type="ECO:0000256" key="3">
    <source>
        <dbReference type="ARBA" id="ARBA00022475"/>
    </source>
</evidence>
<dbReference type="PANTHER" id="PTHR43357:SF4">
    <property type="entry name" value="INNER MEMBRANE ABC TRANSPORTER PERMEASE PROTEIN YDCV"/>
    <property type="match status" value="1"/>
</dbReference>
<evidence type="ECO:0000256" key="1">
    <source>
        <dbReference type="ARBA" id="ARBA00004429"/>
    </source>
</evidence>
<dbReference type="Proteomes" id="UP000317171">
    <property type="component" value="Chromosome"/>
</dbReference>
<dbReference type="RefSeq" id="WP_145218190.1">
    <property type="nucleotide sequence ID" value="NZ_CP036269.1"/>
</dbReference>
<keyword evidence="5 8" id="KW-0812">Transmembrane</keyword>
<feature type="transmembrane region" description="Helical" evidence="8">
    <location>
        <begin position="78"/>
        <end position="98"/>
    </location>
</feature>
<dbReference type="GO" id="GO:0055085">
    <property type="term" value="P:transmembrane transport"/>
    <property type="evidence" value="ECO:0007669"/>
    <property type="project" value="InterPro"/>
</dbReference>
<sequence>MIPSLYLIVWTFGGTEIVGVLSDSPTMKWILNVITSRDWIYSLGLSSLLAAGVSFLTACLLCVHFYLLRYVALIVEQLTYFLVVLPVIIPSVIYALALRLFGGAFGLGELLLLFMGHMVFVIPIQYFVFEAAQDDISSTTLFAGSTLGASHLSNIYYVYFPQIRRTFISSFFVGFFFSFDEIVIATFVIDSPLVTVPKRLWDGIHRSMDPVPAVIATILLTSYFVGLAIIALITSHDSGRFQRSIFRSK</sequence>
<name>A0A517RHX5_9PLAN</name>
<feature type="transmembrane region" description="Helical" evidence="8">
    <location>
        <begin position="6"/>
        <end position="22"/>
    </location>
</feature>
<evidence type="ECO:0000256" key="6">
    <source>
        <dbReference type="ARBA" id="ARBA00022989"/>
    </source>
</evidence>
<protein>
    <submittedName>
        <fullName evidence="10">Putrescine transporter subunit: membrane component of ABC superfamily protein</fullName>
    </submittedName>
</protein>
<evidence type="ECO:0000256" key="8">
    <source>
        <dbReference type="SAM" id="Phobius"/>
    </source>
</evidence>
<keyword evidence="6 8" id="KW-1133">Transmembrane helix</keyword>
<proteinExistence type="predicted"/>
<evidence type="ECO:0000259" key="9">
    <source>
        <dbReference type="PROSITE" id="PS50928"/>
    </source>
</evidence>
<feature type="transmembrane region" description="Helical" evidence="8">
    <location>
        <begin position="141"/>
        <end position="159"/>
    </location>
</feature>
<feature type="domain" description="ABC transmembrane type-1" evidence="9">
    <location>
        <begin position="44"/>
        <end position="233"/>
    </location>
</feature>
<dbReference type="PANTHER" id="PTHR43357">
    <property type="entry name" value="INNER MEMBRANE ABC TRANSPORTER PERMEASE PROTEIN YDCV"/>
    <property type="match status" value="1"/>
</dbReference>
<dbReference type="KEGG" id="gaz:Pan241w_35770"/>
<dbReference type="PROSITE" id="PS50928">
    <property type="entry name" value="ABC_TM1"/>
    <property type="match status" value="1"/>
</dbReference>
<dbReference type="InterPro" id="IPR000515">
    <property type="entry name" value="MetI-like"/>
</dbReference>
<dbReference type="SUPFAM" id="SSF161098">
    <property type="entry name" value="MetI-like"/>
    <property type="match status" value="1"/>
</dbReference>
<evidence type="ECO:0000256" key="5">
    <source>
        <dbReference type="ARBA" id="ARBA00022692"/>
    </source>
</evidence>
<reference evidence="10 11" key="1">
    <citation type="submission" date="2019-02" db="EMBL/GenBank/DDBJ databases">
        <title>Deep-cultivation of Planctomycetes and their phenomic and genomic characterization uncovers novel biology.</title>
        <authorList>
            <person name="Wiegand S."/>
            <person name="Jogler M."/>
            <person name="Boedeker C."/>
            <person name="Pinto D."/>
            <person name="Vollmers J."/>
            <person name="Rivas-Marin E."/>
            <person name="Kohn T."/>
            <person name="Peeters S.H."/>
            <person name="Heuer A."/>
            <person name="Rast P."/>
            <person name="Oberbeckmann S."/>
            <person name="Bunk B."/>
            <person name="Jeske O."/>
            <person name="Meyerdierks A."/>
            <person name="Storesund J.E."/>
            <person name="Kallscheuer N."/>
            <person name="Luecker S."/>
            <person name="Lage O.M."/>
            <person name="Pohl T."/>
            <person name="Merkel B.J."/>
            <person name="Hornburger P."/>
            <person name="Mueller R.-W."/>
            <person name="Bruemmer F."/>
            <person name="Labrenz M."/>
            <person name="Spormann A.M."/>
            <person name="Op den Camp H."/>
            <person name="Overmann J."/>
            <person name="Amann R."/>
            <person name="Jetten M.S.M."/>
            <person name="Mascher T."/>
            <person name="Medema M.H."/>
            <person name="Devos D.P."/>
            <person name="Kaster A.-K."/>
            <person name="Ovreas L."/>
            <person name="Rohde M."/>
            <person name="Galperin M.Y."/>
            <person name="Jogler C."/>
        </authorList>
    </citation>
    <scope>NUCLEOTIDE SEQUENCE [LARGE SCALE GENOMIC DNA]</scope>
    <source>
        <strain evidence="10 11">Pan241w</strain>
    </source>
</reference>
<keyword evidence="3" id="KW-1003">Cell membrane</keyword>
<keyword evidence="11" id="KW-1185">Reference proteome</keyword>
<feature type="transmembrane region" description="Helical" evidence="8">
    <location>
        <begin position="213"/>
        <end position="233"/>
    </location>
</feature>
<feature type="transmembrane region" description="Helical" evidence="8">
    <location>
        <begin position="171"/>
        <end position="193"/>
    </location>
</feature>
<keyword evidence="7 8" id="KW-0472">Membrane</keyword>
<dbReference type="AlphaFoldDB" id="A0A517RHX5"/>
<evidence type="ECO:0000256" key="2">
    <source>
        <dbReference type="ARBA" id="ARBA00022448"/>
    </source>
</evidence>
<dbReference type="InterPro" id="IPR035906">
    <property type="entry name" value="MetI-like_sf"/>
</dbReference>
<gene>
    <name evidence="10" type="ORF">Pan241w_35770</name>
</gene>
<organism evidence="10 11">
    <name type="scientific">Gimesia alba</name>
    <dbReference type="NCBI Taxonomy" id="2527973"/>
    <lineage>
        <taxon>Bacteria</taxon>
        <taxon>Pseudomonadati</taxon>
        <taxon>Planctomycetota</taxon>
        <taxon>Planctomycetia</taxon>
        <taxon>Planctomycetales</taxon>
        <taxon>Planctomycetaceae</taxon>
        <taxon>Gimesia</taxon>
    </lineage>
</organism>
<dbReference type="GO" id="GO:0005886">
    <property type="term" value="C:plasma membrane"/>
    <property type="evidence" value="ECO:0007669"/>
    <property type="project" value="UniProtKB-SubCell"/>
</dbReference>
<evidence type="ECO:0000256" key="4">
    <source>
        <dbReference type="ARBA" id="ARBA00022519"/>
    </source>
</evidence>
<dbReference type="Gene3D" id="1.10.3720.10">
    <property type="entry name" value="MetI-like"/>
    <property type="match status" value="1"/>
</dbReference>
<accession>A0A517RHX5</accession>
<evidence type="ECO:0000313" key="10">
    <source>
        <dbReference type="EMBL" id="QDT43476.1"/>
    </source>
</evidence>
<feature type="transmembrane region" description="Helical" evidence="8">
    <location>
        <begin position="43"/>
        <end position="66"/>
    </location>
</feature>